<feature type="chain" id="PRO_5028211253" evidence="1">
    <location>
        <begin position="19"/>
        <end position="162"/>
    </location>
</feature>
<organism evidence="2">
    <name type="scientific">Gracilinema caldarium</name>
    <dbReference type="NCBI Taxonomy" id="215591"/>
    <lineage>
        <taxon>Bacteria</taxon>
        <taxon>Pseudomonadati</taxon>
        <taxon>Spirochaetota</taxon>
        <taxon>Spirochaetia</taxon>
        <taxon>Spirochaetales</taxon>
        <taxon>Breznakiellaceae</taxon>
        <taxon>Gracilinema</taxon>
    </lineage>
</organism>
<evidence type="ECO:0000313" key="2">
    <source>
        <dbReference type="EMBL" id="HFH29824.1"/>
    </source>
</evidence>
<comment type="caution">
    <text evidence="2">The sequence shown here is derived from an EMBL/GenBank/DDBJ whole genome shotgun (WGS) entry which is preliminary data.</text>
</comment>
<name>A0A7C3IHW0_9SPIR</name>
<dbReference type="EMBL" id="DSVL01000307">
    <property type="protein sequence ID" value="HFH29824.1"/>
    <property type="molecule type" value="Genomic_DNA"/>
</dbReference>
<proteinExistence type="predicted"/>
<reference evidence="2" key="1">
    <citation type="journal article" date="2020" name="mSystems">
        <title>Genome- and Community-Level Interaction Insights into Carbon Utilization and Element Cycling Functions of Hydrothermarchaeota in Hydrothermal Sediment.</title>
        <authorList>
            <person name="Zhou Z."/>
            <person name="Liu Y."/>
            <person name="Xu W."/>
            <person name="Pan J."/>
            <person name="Luo Z.H."/>
            <person name="Li M."/>
        </authorList>
    </citation>
    <scope>NUCLEOTIDE SEQUENCE [LARGE SCALE GENOMIC DNA]</scope>
    <source>
        <strain evidence="2">SpSt-503</strain>
    </source>
</reference>
<sequence length="162" mass="18203">MKKLLIMALIIISSKIYAQNSAPTKGYFIDKKEAGELLSSIISEPINNSFRKEIFLILSEVFSSTGNMDPYFIKLTAINEKSGFPGTYSESRMKEFNYYLILFKDTKWRVPINSINGGYKLSSIDFNKKGVFEIFDFSGWFILISQSNSTGICAVVVSGNAN</sequence>
<accession>A0A7C3IHW0</accession>
<evidence type="ECO:0000256" key="1">
    <source>
        <dbReference type="SAM" id="SignalP"/>
    </source>
</evidence>
<keyword evidence="1" id="KW-0732">Signal</keyword>
<protein>
    <submittedName>
        <fullName evidence="2">Uncharacterized protein</fullName>
    </submittedName>
</protein>
<gene>
    <name evidence="2" type="ORF">ENS59_09995</name>
</gene>
<dbReference type="AlphaFoldDB" id="A0A7C3IHW0"/>
<feature type="signal peptide" evidence="1">
    <location>
        <begin position="1"/>
        <end position="18"/>
    </location>
</feature>